<dbReference type="AlphaFoldDB" id="A0A072PFH6"/>
<dbReference type="OrthoDB" id="25896at2759"/>
<keyword evidence="2" id="KW-1185">Reference proteome</keyword>
<evidence type="ECO:0008006" key="3">
    <source>
        <dbReference type="Google" id="ProtNLM"/>
    </source>
</evidence>
<evidence type="ECO:0000313" key="2">
    <source>
        <dbReference type="Proteomes" id="UP000027920"/>
    </source>
</evidence>
<accession>A0A072PFH6</accession>
<name>A0A072PFH6_9EURO</name>
<evidence type="ECO:0000313" key="1">
    <source>
        <dbReference type="EMBL" id="KEF54270.1"/>
    </source>
</evidence>
<gene>
    <name evidence="1" type="ORF">A1O9_09436</name>
</gene>
<comment type="caution">
    <text evidence="1">The sequence shown here is derived from an EMBL/GenBank/DDBJ whole genome shotgun (WGS) entry which is preliminary data.</text>
</comment>
<protein>
    <recommendedName>
        <fullName evidence="3">NACHT-NTPase and P-loop NTPases N-terminal domain-containing protein</fullName>
    </recommendedName>
</protein>
<dbReference type="RefSeq" id="XP_013256860.1">
    <property type="nucleotide sequence ID" value="XM_013401406.1"/>
</dbReference>
<organism evidence="1 2">
    <name type="scientific">Exophiala aquamarina CBS 119918</name>
    <dbReference type="NCBI Taxonomy" id="1182545"/>
    <lineage>
        <taxon>Eukaryota</taxon>
        <taxon>Fungi</taxon>
        <taxon>Dikarya</taxon>
        <taxon>Ascomycota</taxon>
        <taxon>Pezizomycotina</taxon>
        <taxon>Eurotiomycetes</taxon>
        <taxon>Chaetothyriomycetidae</taxon>
        <taxon>Chaetothyriales</taxon>
        <taxon>Herpotrichiellaceae</taxon>
        <taxon>Exophiala</taxon>
    </lineage>
</organism>
<dbReference type="VEuPathDB" id="FungiDB:A1O9_09436"/>
<dbReference type="EMBL" id="AMGV01000010">
    <property type="protein sequence ID" value="KEF54270.1"/>
    <property type="molecule type" value="Genomic_DNA"/>
</dbReference>
<proteinExistence type="predicted"/>
<dbReference type="GeneID" id="25284345"/>
<dbReference type="HOGENOM" id="CLU_2073143_0_0_1"/>
<reference evidence="1 2" key="1">
    <citation type="submission" date="2013-03" db="EMBL/GenBank/DDBJ databases">
        <title>The Genome Sequence of Exophiala aquamarina CBS 119918.</title>
        <authorList>
            <consortium name="The Broad Institute Genomics Platform"/>
            <person name="Cuomo C."/>
            <person name="de Hoog S."/>
            <person name="Gorbushina A."/>
            <person name="Walker B."/>
            <person name="Young S.K."/>
            <person name="Zeng Q."/>
            <person name="Gargeya S."/>
            <person name="Fitzgerald M."/>
            <person name="Haas B."/>
            <person name="Abouelleil A."/>
            <person name="Allen A.W."/>
            <person name="Alvarado L."/>
            <person name="Arachchi H.M."/>
            <person name="Berlin A.M."/>
            <person name="Chapman S.B."/>
            <person name="Gainer-Dewar J."/>
            <person name="Goldberg J."/>
            <person name="Griggs A."/>
            <person name="Gujja S."/>
            <person name="Hansen M."/>
            <person name="Howarth C."/>
            <person name="Imamovic A."/>
            <person name="Ireland A."/>
            <person name="Larimer J."/>
            <person name="McCowan C."/>
            <person name="Murphy C."/>
            <person name="Pearson M."/>
            <person name="Poon T.W."/>
            <person name="Priest M."/>
            <person name="Roberts A."/>
            <person name="Saif S."/>
            <person name="Shea T."/>
            <person name="Sisk P."/>
            <person name="Sykes S."/>
            <person name="Wortman J."/>
            <person name="Nusbaum C."/>
            <person name="Birren B."/>
        </authorList>
    </citation>
    <scope>NUCLEOTIDE SEQUENCE [LARGE SCALE GENOMIC DNA]</scope>
    <source>
        <strain evidence="1 2">CBS 119918</strain>
    </source>
</reference>
<sequence length="118" mass="12797">MSGVGEVLAIVSCVAGLIQAYDSGTRIIRQIKARRQAHGALPPSDLLEQSIEKGKREIQKVVEDGKQRFGPSFEEGDATAQNALFRITIATQQALLDGLTQAREDDGIIDFGYCQHLG</sequence>
<dbReference type="Proteomes" id="UP000027920">
    <property type="component" value="Unassembled WGS sequence"/>
</dbReference>